<dbReference type="Proteomes" id="UP001174210">
    <property type="component" value="Unassembled WGS sequence"/>
</dbReference>
<dbReference type="EMBL" id="JAROCB010000004">
    <property type="protein sequence ID" value="MDN4598593.1"/>
    <property type="molecule type" value="Genomic_DNA"/>
</dbReference>
<evidence type="ECO:0000256" key="1">
    <source>
        <dbReference type="SAM" id="MobiDB-lite"/>
    </source>
</evidence>
<evidence type="ECO:0000313" key="3">
    <source>
        <dbReference type="Proteomes" id="UP001174210"/>
    </source>
</evidence>
<feature type="region of interest" description="Disordered" evidence="1">
    <location>
        <begin position="26"/>
        <end position="49"/>
    </location>
</feature>
<proteinExistence type="predicted"/>
<sequence>MSGRRRRVPDPWPSAKAQKEVARMIGSSPEDLTVDHDVDPDAPTRTDDGFAVPYLRPGQYISLVHWSRSRDGWRYSTILVQYVSRDDGRWNVLLRGKAASLSRGEWALFC</sequence>
<accession>A0ABT8J0I6</accession>
<evidence type="ECO:0000313" key="2">
    <source>
        <dbReference type="EMBL" id="MDN4598593.1"/>
    </source>
</evidence>
<feature type="compositionally biased region" description="Basic and acidic residues" evidence="1">
    <location>
        <begin position="33"/>
        <end position="48"/>
    </location>
</feature>
<keyword evidence="3" id="KW-1185">Reference proteome</keyword>
<dbReference type="RefSeq" id="WP_301219927.1">
    <property type="nucleotide sequence ID" value="NZ_JAROCB010000004.1"/>
</dbReference>
<gene>
    <name evidence="2" type="ORF">P5G59_15680</name>
</gene>
<comment type="caution">
    <text evidence="2">The sequence shown here is derived from an EMBL/GenBank/DDBJ whole genome shotgun (WGS) entry which is preliminary data.</text>
</comment>
<name>A0ABT8J0I6_9MICO</name>
<organism evidence="2 3">
    <name type="scientific">Leifsonia virtsii</name>
    <dbReference type="NCBI Taxonomy" id="3035915"/>
    <lineage>
        <taxon>Bacteria</taxon>
        <taxon>Bacillati</taxon>
        <taxon>Actinomycetota</taxon>
        <taxon>Actinomycetes</taxon>
        <taxon>Micrococcales</taxon>
        <taxon>Microbacteriaceae</taxon>
        <taxon>Leifsonia</taxon>
    </lineage>
</organism>
<protein>
    <submittedName>
        <fullName evidence="2">Uncharacterized protein</fullName>
    </submittedName>
</protein>
<reference evidence="2" key="1">
    <citation type="submission" date="2023-03" db="EMBL/GenBank/DDBJ databases">
        <title>MT1 and MT2 Draft Genomes of Novel Species.</title>
        <authorList>
            <person name="Venkateswaran K."/>
        </authorList>
    </citation>
    <scope>NUCLEOTIDE SEQUENCE</scope>
    <source>
        <strain evidence="2">F6_8S_P_1A</strain>
    </source>
</reference>